<dbReference type="SUPFAM" id="SSF47384">
    <property type="entry name" value="Homodimeric domain of signal transducing histidine kinase"/>
    <property type="match status" value="1"/>
</dbReference>
<evidence type="ECO:0000256" key="2">
    <source>
        <dbReference type="ARBA" id="ARBA00012438"/>
    </source>
</evidence>
<dbReference type="SUPFAM" id="SSF54631">
    <property type="entry name" value="CBS-domain pair"/>
    <property type="match status" value="1"/>
</dbReference>
<dbReference type="SUPFAM" id="SSF55874">
    <property type="entry name" value="ATPase domain of HSP90 chaperone/DNA topoisomerase II/histidine kinase"/>
    <property type="match status" value="1"/>
</dbReference>
<dbReference type="PANTHER" id="PTHR43047">
    <property type="entry name" value="TWO-COMPONENT HISTIDINE PROTEIN KINASE"/>
    <property type="match status" value="1"/>
</dbReference>
<dbReference type="InterPro" id="IPR005467">
    <property type="entry name" value="His_kinase_dom"/>
</dbReference>
<evidence type="ECO:0000259" key="13">
    <source>
        <dbReference type="PROSITE" id="PS51371"/>
    </source>
</evidence>
<keyword evidence="6" id="KW-0902">Two-component regulatory system</keyword>
<comment type="catalytic activity">
    <reaction evidence="1">
        <text>ATP + protein L-histidine = ADP + protein N-phospho-L-histidine.</text>
        <dbReference type="EC" id="2.7.13.3"/>
    </reaction>
</comment>
<dbReference type="Gene3D" id="3.30.565.10">
    <property type="entry name" value="Histidine kinase-like ATPase, C-terminal domain"/>
    <property type="match status" value="1"/>
</dbReference>
<evidence type="ECO:0000259" key="11">
    <source>
        <dbReference type="PROSITE" id="PS50112"/>
    </source>
</evidence>
<evidence type="ECO:0000256" key="4">
    <source>
        <dbReference type="ARBA" id="ARBA00022679"/>
    </source>
</evidence>
<dbReference type="InterPro" id="IPR000014">
    <property type="entry name" value="PAS"/>
</dbReference>
<sequence>MTNFLPRDILSAVSRNPLIVAPELNVIEAIALMDKTGSSYVLVRREDANQVLGILTERDIIRLNSQRLPLDQLVVQSMMSHPVMTLQVSELADITDINAVIMLFQEHSVRHLPVLDGDRLVGLLEKENLTELLTKQVQAFAQNPIAQNPIAQTENRLEIGDHQREDAKFWASEQRSQKLFDALPKISVQGYSRDRQVIYWNKASEKIYGYTADEAIGQKLEHLIIPPAMRQDVINSIEAWVNGGEPIPACELTLMAKDGSSVYVYSSHVLLNNPRNEPELYCIDIDLSEHRQAELALQQSEAQCRAILETIPDLMFRVGTDGVYRGFVTANRDFGILPSDFDPTGQSMADLMSEEIAERQYYYMQQALLTGELQVYEQQIQIDDRLQDEEVRVFKSGDDEVIFMIRNISDRKQAEAALKQSEFQSRAVLAAIPDLLFRMGSDGIYRGIITDYRDFNVFSSTSDPTGHSMIDLLPAEVAERHLYYTHQALQTEELQIYEQQIQVGDRLQDEEVRVIKISDDEVLFMIRNISDRKQAEAALKQSEMTNRAIIETLPDLLIQMDIEGRYLSMFAGSGVRVVRSPDSLNHPEVYNMPADLAEKRMHYAEQAIATGSIQIYEQIFTFEDEQRYEEVRVAPLNDREVLIIIRDITDAKQFEFERLQNEELLRATRLKDEFLANMSHELRTPLNAILGMTEVLSEKILGAINERQIKALQTIQSSGSHLLELINDILDVAKIESGQIELDCQPTAVIPLCQSSLTFVRQQAITKHIQIKTKWQNDLPNLLVDERRMRQVLINLLNNAVKFTTDGGQITLEVTLTSQEDPLLGMRNYLQIAIADTGIGISPENIPKLFQPFMQIDSALNRKYQGTGLGLALVKRIVELHGGTLGLTSEVGVGSCFTIGIPCADVISPTPEREPQIDLSHEPSQAKHSNYFSILLAEDNEANIEMLSPYLEALGYHLLLAKNGQEAIALAKSHQPDLILMDVQMPIMDGLEATKQIRLDPNLVNTPIIALTALAMTGDRDRCIAAGASDYCSKPIRLKELTQMMENLLVEG</sequence>
<dbReference type="SMART" id="SM00448">
    <property type="entry name" value="REC"/>
    <property type="match status" value="1"/>
</dbReference>
<evidence type="ECO:0000256" key="3">
    <source>
        <dbReference type="ARBA" id="ARBA00022553"/>
    </source>
</evidence>
<dbReference type="EMBL" id="JAYGIE010000035">
    <property type="protein sequence ID" value="MEA5477742.1"/>
    <property type="molecule type" value="Genomic_DNA"/>
</dbReference>
<dbReference type="SMART" id="SM00387">
    <property type="entry name" value="HATPase_c"/>
    <property type="match status" value="1"/>
</dbReference>
<dbReference type="NCBIfam" id="TIGR00229">
    <property type="entry name" value="sensory_box"/>
    <property type="match status" value="1"/>
</dbReference>
<reference evidence="14 15" key="1">
    <citation type="submission" date="2023-12" db="EMBL/GenBank/DDBJ databases">
        <title>Baltic Sea Cyanobacteria.</title>
        <authorList>
            <person name="Delbaje E."/>
            <person name="Fewer D.P."/>
            <person name="Shishido T.K."/>
        </authorList>
    </citation>
    <scope>NUCLEOTIDE SEQUENCE [LARGE SCALE GENOMIC DNA]</scope>
    <source>
        <strain evidence="14 15">UHCC 0370</strain>
    </source>
</reference>
<proteinExistence type="predicted"/>
<dbReference type="PRINTS" id="PR00344">
    <property type="entry name" value="BCTRLSENSOR"/>
</dbReference>
<dbReference type="PROSITE" id="PS50109">
    <property type="entry name" value="HIS_KIN"/>
    <property type="match status" value="1"/>
</dbReference>
<dbReference type="InterPro" id="IPR013655">
    <property type="entry name" value="PAS_fold_3"/>
</dbReference>
<dbReference type="InterPro" id="IPR046342">
    <property type="entry name" value="CBS_dom_sf"/>
</dbReference>
<feature type="domain" description="PAC" evidence="12">
    <location>
        <begin position="248"/>
        <end position="299"/>
    </location>
</feature>
<dbReference type="EC" id="2.7.13.3" evidence="2"/>
<evidence type="ECO:0000259" key="10">
    <source>
        <dbReference type="PROSITE" id="PS50110"/>
    </source>
</evidence>
<organism evidence="14 15">
    <name type="scientific">Pseudanabaena galeata UHCC 0370</name>
    <dbReference type="NCBI Taxonomy" id="3110310"/>
    <lineage>
        <taxon>Bacteria</taxon>
        <taxon>Bacillati</taxon>
        <taxon>Cyanobacteriota</taxon>
        <taxon>Cyanophyceae</taxon>
        <taxon>Pseudanabaenales</taxon>
        <taxon>Pseudanabaenaceae</taxon>
        <taxon>Pseudanabaena</taxon>
    </lineage>
</organism>
<evidence type="ECO:0000256" key="6">
    <source>
        <dbReference type="ARBA" id="ARBA00023012"/>
    </source>
</evidence>
<dbReference type="Pfam" id="PF00512">
    <property type="entry name" value="HisKA"/>
    <property type="match status" value="1"/>
</dbReference>
<dbReference type="InterPro" id="IPR011006">
    <property type="entry name" value="CheY-like_superfamily"/>
</dbReference>
<keyword evidence="3 7" id="KW-0597">Phosphoprotein</keyword>
<feature type="domain" description="PAS" evidence="11">
    <location>
        <begin position="197"/>
        <end position="244"/>
    </location>
</feature>
<feature type="domain" description="CBS" evidence="13">
    <location>
        <begin position="79"/>
        <end position="140"/>
    </location>
</feature>
<accession>A0ABU5THG7</accession>
<evidence type="ECO:0000313" key="14">
    <source>
        <dbReference type="EMBL" id="MEA5477742.1"/>
    </source>
</evidence>
<dbReference type="InterPro" id="IPR036097">
    <property type="entry name" value="HisK_dim/P_sf"/>
</dbReference>
<feature type="domain" description="CBS" evidence="13">
    <location>
        <begin position="13"/>
        <end position="70"/>
    </location>
</feature>
<dbReference type="PROSITE" id="PS51371">
    <property type="entry name" value="CBS"/>
    <property type="match status" value="2"/>
</dbReference>
<dbReference type="GO" id="GO:0005524">
    <property type="term" value="F:ATP binding"/>
    <property type="evidence" value="ECO:0007669"/>
    <property type="project" value="UniProtKB-KW"/>
</dbReference>
<dbReference type="InterPro" id="IPR004358">
    <property type="entry name" value="Sig_transdc_His_kin-like_C"/>
</dbReference>
<name>A0ABU5THG7_9CYAN</name>
<comment type="caution">
    <text evidence="14">The sequence shown here is derived from an EMBL/GenBank/DDBJ whole genome shotgun (WGS) entry which is preliminary data.</text>
</comment>
<dbReference type="InterPro" id="IPR036890">
    <property type="entry name" value="HATPase_C_sf"/>
</dbReference>
<dbReference type="SUPFAM" id="SSF52172">
    <property type="entry name" value="CheY-like"/>
    <property type="match status" value="1"/>
</dbReference>
<keyword evidence="15" id="KW-1185">Reference proteome</keyword>
<keyword evidence="14" id="KW-0067">ATP-binding</keyword>
<dbReference type="Pfam" id="PF08447">
    <property type="entry name" value="PAS_3"/>
    <property type="match status" value="1"/>
</dbReference>
<dbReference type="RefSeq" id="WP_323261381.1">
    <property type="nucleotide sequence ID" value="NZ_JAYGIE010000035.1"/>
</dbReference>
<keyword evidence="4" id="KW-0808">Transferase</keyword>
<dbReference type="PROSITE" id="PS50110">
    <property type="entry name" value="RESPONSE_REGULATORY"/>
    <property type="match status" value="1"/>
</dbReference>
<dbReference type="InterPro" id="IPR035965">
    <property type="entry name" value="PAS-like_dom_sf"/>
</dbReference>
<keyword evidence="8" id="KW-0129">CBS domain</keyword>
<dbReference type="SMART" id="SM00116">
    <property type="entry name" value="CBS"/>
    <property type="match status" value="2"/>
</dbReference>
<evidence type="ECO:0000256" key="8">
    <source>
        <dbReference type="PROSITE-ProRule" id="PRU00703"/>
    </source>
</evidence>
<dbReference type="Gene3D" id="3.30.450.20">
    <property type="entry name" value="PAS domain"/>
    <property type="match status" value="4"/>
</dbReference>
<dbReference type="InterPro" id="IPR001789">
    <property type="entry name" value="Sig_transdc_resp-reg_receiver"/>
</dbReference>
<dbReference type="CDD" id="cd16922">
    <property type="entry name" value="HATPase_EvgS-ArcB-TorS-like"/>
    <property type="match status" value="1"/>
</dbReference>
<dbReference type="Pfam" id="PF00571">
    <property type="entry name" value="CBS"/>
    <property type="match status" value="2"/>
</dbReference>
<gene>
    <name evidence="14" type="ORF">VB774_08915</name>
</gene>
<dbReference type="Pfam" id="PF08448">
    <property type="entry name" value="PAS_4"/>
    <property type="match status" value="1"/>
</dbReference>
<dbReference type="InterPro" id="IPR003661">
    <property type="entry name" value="HisK_dim/P_dom"/>
</dbReference>
<dbReference type="Gene3D" id="3.10.580.10">
    <property type="entry name" value="CBS-domain"/>
    <property type="match status" value="1"/>
</dbReference>
<keyword evidence="14" id="KW-0547">Nucleotide-binding</keyword>
<dbReference type="PANTHER" id="PTHR43047:SF63">
    <property type="entry name" value="HISTIDINE KINASE"/>
    <property type="match status" value="1"/>
</dbReference>
<dbReference type="Gene3D" id="1.10.287.130">
    <property type="match status" value="1"/>
</dbReference>
<protein>
    <recommendedName>
        <fullName evidence="2">histidine kinase</fullName>
        <ecNumber evidence="2">2.7.13.3</ecNumber>
    </recommendedName>
</protein>
<evidence type="ECO:0000259" key="12">
    <source>
        <dbReference type="PROSITE" id="PS50113"/>
    </source>
</evidence>
<dbReference type="CDD" id="cd00130">
    <property type="entry name" value="PAS"/>
    <property type="match status" value="1"/>
</dbReference>
<dbReference type="PROSITE" id="PS50112">
    <property type="entry name" value="PAS"/>
    <property type="match status" value="1"/>
</dbReference>
<dbReference type="SUPFAM" id="SSF55785">
    <property type="entry name" value="PYP-like sensor domain (PAS domain)"/>
    <property type="match status" value="4"/>
</dbReference>
<feature type="modified residue" description="4-aspartylphosphate" evidence="7">
    <location>
        <position position="982"/>
    </location>
</feature>
<evidence type="ECO:0000256" key="7">
    <source>
        <dbReference type="PROSITE-ProRule" id="PRU00169"/>
    </source>
</evidence>
<evidence type="ECO:0000256" key="5">
    <source>
        <dbReference type="ARBA" id="ARBA00022777"/>
    </source>
</evidence>
<dbReference type="Pfam" id="PF00072">
    <property type="entry name" value="Response_reg"/>
    <property type="match status" value="1"/>
</dbReference>
<dbReference type="InterPro" id="IPR000700">
    <property type="entry name" value="PAS-assoc_C"/>
</dbReference>
<keyword evidence="5" id="KW-0418">Kinase</keyword>
<dbReference type="CDD" id="cd00082">
    <property type="entry name" value="HisKA"/>
    <property type="match status" value="1"/>
</dbReference>
<dbReference type="InterPro" id="IPR013656">
    <property type="entry name" value="PAS_4"/>
</dbReference>
<dbReference type="InterPro" id="IPR003594">
    <property type="entry name" value="HATPase_dom"/>
</dbReference>
<dbReference type="Pfam" id="PF02518">
    <property type="entry name" value="HATPase_c"/>
    <property type="match status" value="1"/>
</dbReference>
<evidence type="ECO:0000313" key="15">
    <source>
        <dbReference type="Proteomes" id="UP001301388"/>
    </source>
</evidence>
<evidence type="ECO:0000256" key="1">
    <source>
        <dbReference type="ARBA" id="ARBA00000085"/>
    </source>
</evidence>
<dbReference type="SMART" id="SM00388">
    <property type="entry name" value="HisKA"/>
    <property type="match status" value="1"/>
</dbReference>
<dbReference type="InterPro" id="IPR000644">
    <property type="entry name" value="CBS_dom"/>
</dbReference>
<dbReference type="SMART" id="SM00091">
    <property type="entry name" value="PAS"/>
    <property type="match status" value="2"/>
</dbReference>
<dbReference type="Gene3D" id="3.40.50.2300">
    <property type="match status" value="1"/>
</dbReference>
<evidence type="ECO:0000259" key="9">
    <source>
        <dbReference type="PROSITE" id="PS50109"/>
    </source>
</evidence>
<feature type="domain" description="Response regulatory" evidence="10">
    <location>
        <begin position="933"/>
        <end position="1049"/>
    </location>
</feature>
<feature type="domain" description="Histidine kinase" evidence="9">
    <location>
        <begin position="677"/>
        <end position="905"/>
    </location>
</feature>
<dbReference type="Proteomes" id="UP001301388">
    <property type="component" value="Unassembled WGS sequence"/>
</dbReference>
<dbReference type="PROSITE" id="PS50113">
    <property type="entry name" value="PAC"/>
    <property type="match status" value="1"/>
</dbReference>